<feature type="compositionally biased region" description="Polar residues" evidence="1">
    <location>
        <begin position="415"/>
        <end position="440"/>
    </location>
</feature>
<feature type="compositionally biased region" description="Low complexity" evidence="1">
    <location>
        <begin position="307"/>
        <end position="320"/>
    </location>
</feature>
<dbReference type="Pfam" id="PF00687">
    <property type="entry name" value="Ribosomal_L1"/>
    <property type="match status" value="1"/>
</dbReference>
<feature type="compositionally biased region" description="Basic residues" evidence="1">
    <location>
        <begin position="448"/>
        <end position="461"/>
    </location>
</feature>
<dbReference type="InterPro" id="IPR023674">
    <property type="entry name" value="Ribosomal_uL1-like"/>
</dbReference>
<feature type="compositionally biased region" description="Basic and acidic residues" evidence="1">
    <location>
        <begin position="364"/>
        <end position="379"/>
    </location>
</feature>
<gene>
    <name evidence="2" type="ORF">SOMG_00200</name>
</gene>
<accession>A0AAE9W8F3</accession>
<dbReference type="KEGG" id="som:SOMG_00200"/>
<feature type="compositionally biased region" description="Basic and acidic residues" evidence="1">
    <location>
        <begin position="389"/>
        <end position="399"/>
    </location>
</feature>
<name>A0AAE9W8F3_9SCHI</name>
<proteinExistence type="predicted"/>
<dbReference type="RefSeq" id="XP_056035019.1">
    <property type="nucleotide sequence ID" value="XM_056178996.1"/>
</dbReference>
<dbReference type="GeneID" id="80873685"/>
<protein>
    <submittedName>
        <fullName evidence="2">U3 snoRNP-associated protein Cic1/Utp30 family</fullName>
    </submittedName>
</protein>
<evidence type="ECO:0000313" key="2">
    <source>
        <dbReference type="EMBL" id="WBW70776.1"/>
    </source>
</evidence>
<dbReference type="InterPro" id="IPR016095">
    <property type="entry name" value="Ribosomal_uL1_3-a/b-sand"/>
</dbReference>
<keyword evidence="3" id="KW-1185">Reference proteome</keyword>
<evidence type="ECO:0000256" key="1">
    <source>
        <dbReference type="SAM" id="MobiDB-lite"/>
    </source>
</evidence>
<dbReference type="EMBL" id="CP115611">
    <property type="protein sequence ID" value="WBW70776.1"/>
    <property type="molecule type" value="Genomic_DNA"/>
</dbReference>
<dbReference type="AlphaFoldDB" id="A0AAE9W8F3"/>
<dbReference type="Proteomes" id="UP001212411">
    <property type="component" value="Chromosome 1"/>
</dbReference>
<feature type="compositionally biased region" description="Low complexity" evidence="1">
    <location>
        <begin position="285"/>
        <end position="299"/>
    </location>
</feature>
<dbReference type="SUPFAM" id="SSF56808">
    <property type="entry name" value="Ribosomal protein L1"/>
    <property type="match status" value="1"/>
</dbReference>
<reference evidence="2 3" key="1">
    <citation type="journal article" date="2023" name="G3 (Bethesda)">
        <title>A high-quality reference genome for the fission yeast Schizosaccharomyces osmophilus.</title>
        <authorList>
            <person name="Jia G.S."/>
            <person name="Zhang W.C."/>
            <person name="Liang Y."/>
            <person name="Liu X.H."/>
            <person name="Rhind N."/>
            <person name="Pidoux A."/>
            <person name="Brysch-Herzberg M."/>
            <person name="Du L.L."/>
        </authorList>
    </citation>
    <scope>NUCLEOTIDE SEQUENCE [LARGE SCALE GENOMIC DNA]</scope>
    <source>
        <strain evidence="2 3">CBS 15793</strain>
    </source>
</reference>
<sequence>MSLQQLLGEEVPTEKVCSALLGYEKKKGEENNANSESNKSNLLEDEEDTTSTVWLQLSTLKFITNNRKLIPFKIPLKHSIIPSSYEACLIVKDPQRTYKDLVSEAGMSGVVTRVIGINKLKAKWKSFEQKRQLRDQFDLFLADDRVISMLPNVLGKTFYSKTKAPIPVHISTENADQLKKQVVSAYNATYFRASPCSSFMIRCGHTSNTSQELADNIESIVKYLCEKKVVPKGGKGISSIHVKTTQSMAVPLWNNPNLEEEVMKLRASTEEKDTSKRKPTEETKTTASPNKKAKTNASKTTEETKPAASSNKKTNTNASKTTEETKPAASPNKKTNTNASKTIEETKSSASPNKKAKTNAGKATEIKQEEKATKNDQGEGKNASPKKKVPVEKSTEKPPQKQKAIPKQKEDSAKKNNLANQPSKKNGSSDSPSKQPEQGSAQTNTTNGKKKAGKQKAKGKQ</sequence>
<dbReference type="Gene3D" id="3.40.50.790">
    <property type="match status" value="1"/>
</dbReference>
<feature type="compositionally biased region" description="Basic and acidic residues" evidence="1">
    <location>
        <begin position="266"/>
        <end position="284"/>
    </location>
</feature>
<dbReference type="InterPro" id="IPR028364">
    <property type="entry name" value="Ribosomal_uL1/biogenesis"/>
</dbReference>
<feature type="region of interest" description="Disordered" evidence="1">
    <location>
        <begin position="266"/>
        <end position="461"/>
    </location>
</feature>
<dbReference type="CDD" id="cd00403">
    <property type="entry name" value="Ribosomal_L1"/>
    <property type="match status" value="1"/>
</dbReference>
<organism evidence="2 3">
    <name type="scientific">Schizosaccharomyces osmophilus</name>
    <dbReference type="NCBI Taxonomy" id="2545709"/>
    <lineage>
        <taxon>Eukaryota</taxon>
        <taxon>Fungi</taxon>
        <taxon>Dikarya</taxon>
        <taxon>Ascomycota</taxon>
        <taxon>Taphrinomycotina</taxon>
        <taxon>Schizosaccharomycetes</taxon>
        <taxon>Schizosaccharomycetales</taxon>
        <taxon>Schizosaccharomycetaceae</taxon>
        <taxon>Schizosaccharomyces</taxon>
    </lineage>
</organism>
<evidence type="ECO:0000313" key="3">
    <source>
        <dbReference type="Proteomes" id="UP001212411"/>
    </source>
</evidence>
<feature type="compositionally biased region" description="Polar residues" evidence="1">
    <location>
        <begin position="332"/>
        <end position="341"/>
    </location>
</feature>